<protein>
    <submittedName>
        <fullName evidence="1">Uncharacterized protein</fullName>
    </submittedName>
</protein>
<organism evidence="1 2">
    <name type="scientific">Pseudomonas phage PPSC2</name>
    <dbReference type="NCBI Taxonomy" id="2041350"/>
    <lineage>
        <taxon>Viruses</taxon>
        <taxon>Duplodnaviria</taxon>
        <taxon>Heunggongvirae</taxon>
        <taxon>Uroviricota</taxon>
        <taxon>Caudoviricetes</taxon>
        <taxon>Vandenendeviridae</taxon>
        <taxon>Gorskivirinae</taxon>
        <taxon>Shenlongvirus</taxon>
        <taxon>Shenlongvirus PPSC2</taxon>
    </lineage>
</organism>
<gene>
    <name evidence="1" type="ORF">PPSC2_160</name>
</gene>
<keyword evidence="2" id="KW-1185">Reference proteome</keyword>
<name>A0A2R2YB25_9CAUD</name>
<evidence type="ECO:0000313" key="1">
    <source>
        <dbReference type="EMBL" id="ATN92923.1"/>
    </source>
</evidence>
<dbReference type="EMBL" id="MF893340">
    <property type="protein sequence ID" value="ATN92923.1"/>
    <property type="molecule type" value="Genomic_DNA"/>
</dbReference>
<reference evidence="1 2" key="1">
    <citation type="journal article" date="2018" name="Arch. Virol.">
        <title>Genomic characterization and phylogenetic analysis of the novel Pseudomonas phage PPSC2.</title>
        <authorList>
            <person name="Wu X."/>
            <person name="Wu Y."/>
            <person name="Tang Y."/>
            <person name="Gan B."/>
        </authorList>
    </citation>
    <scope>NUCLEOTIDE SEQUENCE [LARGE SCALE GENOMIC DNA]</scope>
</reference>
<dbReference type="Proteomes" id="UP000244827">
    <property type="component" value="Segment"/>
</dbReference>
<sequence length="74" mass="8711">MSLHNEIMNLECCVPTECNDTKMPYKIGHRDARHAAAELSLKYEALIERLLDALERRHADDYVDSIREEFNLYE</sequence>
<proteinExistence type="predicted"/>
<evidence type="ECO:0000313" key="2">
    <source>
        <dbReference type="Proteomes" id="UP000244827"/>
    </source>
</evidence>
<accession>A0A2R2YB25</accession>